<evidence type="ECO:0000313" key="3">
    <source>
        <dbReference type="Proteomes" id="UP000076761"/>
    </source>
</evidence>
<proteinExistence type="predicted"/>
<protein>
    <recommendedName>
        <fullName evidence="1">Heterokaryon incompatibility domain-containing protein</fullName>
    </recommendedName>
</protein>
<dbReference type="OrthoDB" id="5418601at2759"/>
<gene>
    <name evidence="2" type="ORF">NEOLEDRAFT_1100741</name>
</gene>
<keyword evidence="3" id="KW-1185">Reference proteome</keyword>
<dbReference type="EMBL" id="KV425620">
    <property type="protein sequence ID" value="KZT20443.1"/>
    <property type="molecule type" value="Genomic_DNA"/>
</dbReference>
<dbReference type="AlphaFoldDB" id="A0A165P2R7"/>
<dbReference type="Proteomes" id="UP000076761">
    <property type="component" value="Unassembled WGS sequence"/>
</dbReference>
<accession>A0A165P2R7</accession>
<organism evidence="2 3">
    <name type="scientific">Neolentinus lepideus HHB14362 ss-1</name>
    <dbReference type="NCBI Taxonomy" id="1314782"/>
    <lineage>
        <taxon>Eukaryota</taxon>
        <taxon>Fungi</taxon>
        <taxon>Dikarya</taxon>
        <taxon>Basidiomycota</taxon>
        <taxon>Agaricomycotina</taxon>
        <taxon>Agaricomycetes</taxon>
        <taxon>Gloeophyllales</taxon>
        <taxon>Gloeophyllaceae</taxon>
        <taxon>Neolentinus</taxon>
    </lineage>
</organism>
<name>A0A165P2R7_9AGAM</name>
<evidence type="ECO:0000259" key="1">
    <source>
        <dbReference type="Pfam" id="PF06985"/>
    </source>
</evidence>
<dbReference type="InParanoid" id="A0A165P2R7"/>
<dbReference type="Pfam" id="PF06985">
    <property type="entry name" value="HET"/>
    <property type="match status" value="1"/>
</dbReference>
<evidence type="ECO:0000313" key="2">
    <source>
        <dbReference type="EMBL" id="KZT20443.1"/>
    </source>
</evidence>
<feature type="domain" description="Heterokaryon incompatibility" evidence="1">
    <location>
        <begin position="131"/>
        <end position="226"/>
    </location>
</feature>
<reference evidence="2 3" key="1">
    <citation type="journal article" date="2016" name="Mol. Biol. Evol.">
        <title>Comparative Genomics of Early-Diverging Mushroom-Forming Fungi Provides Insights into the Origins of Lignocellulose Decay Capabilities.</title>
        <authorList>
            <person name="Nagy L.G."/>
            <person name="Riley R."/>
            <person name="Tritt A."/>
            <person name="Adam C."/>
            <person name="Daum C."/>
            <person name="Floudas D."/>
            <person name="Sun H."/>
            <person name="Yadav J.S."/>
            <person name="Pangilinan J."/>
            <person name="Larsson K.H."/>
            <person name="Matsuura K."/>
            <person name="Barry K."/>
            <person name="Labutti K."/>
            <person name="Kuo R."/>
            <person name="Ohm R.A."/>
            <person name="Bhattacharya S.S."/>
            <person name="Shirouzu T."/>
            <person name="Yoshinaga Y."/>
            <person name="Martin F.M."/>
            <person name="Grigoriev I.V."/>
            <person name="Hibbett D.S."/>
        </authorList>
    </citation>
    <scope>NUCLEOTIDE SEQUENCE [LARGE SCALE GENOMIC DNA]</scope>
    <source>
        <strain evidence="2 3">HHB14362 ss-1</strain>
    </source>
</reference>
<dbReference type="InterPro" id="IPR010730">
    <property type="entry name" value="HET"/>
</dbReference>
<sequence>MYGQVQEDQTHRQKILISDPGVKQLLERLVNKEGDLDFGGLYACVRNPWLWERSANVNEQYSKLIKFASHLDHARKVCRMNAFIHVHGNDLPSWHSWARRLWDLHAHRVVPYHFALRWDNTDEEFDGWSCYSAVSHSWTSSMADNHTQHFSTPVNGHEWPVPLPIGVTLEAVRNELLNLGEEYVWLDVVCLRQSGGPGEALQADEWAVDVPTIGTIYQMARKVIRYYNGLGVAFECRGWTGDRHWLRRVWTIQEIHPNSVTAGLPEGLTAEDFHHLKSEEHGRPFNHYLGPILELEDKMEWFGLARLEDLFQALKELRGRVATKRIDKIAAFGSLLHGLVRIPLYEADMDLERAWALLLQCMHPYMLAGFLWRISIPGNGRYKWRPSWTQLMHELTEESYIRDEAYLQNPALKDNFIISKQCRLLKGNAWLTLDHTDNSRPMAKVHYSDAVVPMLEFSTTLGSGQYCKEGAVRLVGNHVHNEGRHLWGRIVPGFVCLMVCKEVEISQGEIGYEKITVVPAKDLHPLRFKAEFEKTDITFV</sequence>